<evidence type="ECO:0000256" key="1">
    <source>
        <dbReference type="SAM" id="Phobius"/>
    </source>
</evidence>
<dbReference type="AlphaFoldDB" id="A0A7W4J6Z7"/>
<sequence length="67" mass="7272">MDGENLVKVGPGVSAQGPAFALLCKFLLVWPVGFGVLAWLVRQFFVASARPVTYYSRLPVVMIGEAM</sequence>
<gene>
    <name evidence="2" type="ORF">HLH21_07400</name>
</gene>
<evidence type="ECO:0000313" key="2">
    <source>
        <dbReference type="EMBL" id="MBB2175759.1"/>
    </source>
</evidence>
<evidence type="ECO:0000313" key="3">
    <source>
        <dbReference type="Proteomes" id="UP000561066"/>
    </source>
</evidence>
<dbReference type="EMBL" id="JABEQH010000008">
    <property type="protein sequence ID" value="MBB2175759.1"/>
    <property type="molecule type" value="Genomic_DNA"/>
</dbReference>
<dbReference type="RefSeq" id="WP_182942854.1">
    <property type="nucleotide sequence ID" value="NZ_JABEQH010000008.1"/>
</dbReference>
<reference evidence="2 3" key="1">
    <citation type="submission" date="2020-04" db="EMBL/GenBank/DDBJ databases">
        <title>Description of novel Gluconacetobacter.</title>
        <authorList>
            <person name="Sombolestani A."/>
        </authorList>
    </citation>
    <scope>NUCLEOTIDE SEQUENCE [LARGE SCALE GENOMIC DNA]</scope>
    <source>
        <strain evidence="2 3">LMG 21312</strain>
    </source>
</reference>
<dbReference type="Proteomes" id="UP000561066">
    <property type="component" value="Unassembled WGS sequence"/>
</dbReference>
<proteinExistence type="predicted"/>
<keyword evidence="3" id="KW-1185">Reference proteome</keyword>
<feature type="transmembrane region" description="Helical" evidence="1">
    <location>
        <begin position="20"/>
        <end position="41"/>
    </location>
</feature>
<keyword evidence="1" id="KW-1133">Transmembrane helix</keyword>
<comment type="caution">
    <text evidence="2">The sequence shown here is derived from an EMBL/GenBank/DDBJ whole genome shotgun (WGS) entry which is preliminary data.</text>
</comment>
<keyword evidence="1" id="KW-0472">Membrane</keyword>
<accession>A0A7W4J6Z7</accession>
<name>A0A7W4J6Z7_9PROT</name>
<protein>
    <submittedName>
        <fullName evidence="2">Uncharacterized protein</fullName>
    </submittedName>
</protein>
<keyword evidence="1" id="KW-0812">Transmembrane</keyword>
<organism evidence="2 3">
    <name type="scientific">Gluconacetobacter johannae</name>
    <dbReference type="NCBI Taxonomy" id="112140"/>
    <lineage>
        <taxon>Bacteria</taxon>
        <taxon>Pseudomonadati</taxon>
        <taxon>Pseudomonadota</taxon>
        <taxon>Alphaproteobacteria</taxon>
        <taxon>Acetobacterales</taxon>
        <taxon>Acetobacteraceae</taxon>
        <taxon>Gluconacetobacter</taxon>
    </lineage>
</organism>